<feature type="transmembrane region" description="Helical" evidence="1">
    <location>
        <begin position="34"/>
        <end position="57"/>
    </location>
</feature>
<reference evidence="3 4" key="1">
    <citation type="submission" date="2016-08" db="EMBL/GenBank/DDBJ databases">
        <title>A new outlook on sporulation: Clostridium algidixylanolyticum.</title>
        <authorList>
            <person name="Poppleton D.I."/>
            <person name="Gribaldo S."/>
        </authorList>
    </citation>
    <scope>NUCLEOTIDE SEQUENCE [LARGE SCALE GENOMIC DNA]</scope>
    <source>
        <strain evidence="3 4">SPL73</strain>
    </source>
</reference>
<dbReference type="InterPro" id="IPR000253">
    <property type="entry name" value="FHA_dom"/>
</dbReference>
<evidence type="ECO:0000256" key="1">
    <source>
        <dbReference type="SAM" id="Phobius"/>
    </source>
</evidence>
<feature type="domain" description="FHA" evidence="2">
    <location>
        <begin position="99"/>
        <end position="155"/>
    </location>
</feature>
<dbReference type="PROSITE" id="PS50006">
    <property type="entry name" value="FHA_DOMAIN"/>
    <property type="match status" value="1"/>
</dbReference>
<dbReference type="AlphaFoldDB" id="A0A419SZV3"/>
<keyword evidence="1" id="KW-0472">Membrane</keyword>
<proteinExistence type="predicted"/>
<comment type="caution">
    <text evidence="3">The sequence shown here is derived from an EMBL/GenBank/DDBJ whole genome shotgun (WGS) entry which is preliminary data.</text>
</comment>
<evidence type="ECO:0000313" key="3">
    <source>
        <dbReference type="EMBL" id="RKD30701.1"/>
    </source>
</evidence>
<dbReference type="Proteomes" id="UP000284277">
    <property type="component" value="Unassembled WGS sequence"/>
</dbReference>
<dbReference type="OrthoDB" id="2473431at2"/>
<dbReference type="Pfam" id="PF00498">
    <property type="entry name" value="FHA"/>
    <property type="match status" value="1"/>
</dbReference>
<gene>
    <name evidence="3" type="ORF">BET01_05115</name>
</gene>
<name>A0A419SZV3_9FIRM</name>
<dbReference type="CDD" id="cd00060">
    <property type="entry name" value="FHA"/>
    <property type="match status" value="1"/>
</dbReference>
<keyword evidence="1" id="KW-1133">Transmembrane helix</keyword>
<organism evidence="3 4">
    <name type="scientific">Lacrimispora algidixylanolytica</name>
    <dbReference type="NCBI Taxonomy" id="94868"/>
    <lineage>
        <taxon>Bacteria</taxon>
        <taxon>Bacillati</taxon>
        <taxon>Bacillota</taxon>
        <taxon>Clostridia</taxon>
        <taxon>Lachnospirales</taxon>
        <taxon>Lachnospiraceae</taxon>
        <taxon>Lacrimispora</taxon>
    </lineage>
</organism>
<dbReference type="InterPro" id="IPR008984">
    <property type="entry name" value="SMAD_FHA_dom_sf"/>
</dbReference>
<protein>
    <recommendedName>
        <fullName evidence="2">FHA domain-containing protein</fullName>
    </recommendedName>
</protein>
<dbReference type="EMBL" id="MCIA01000030">
    <property type="protein sequence ID" value="RKD30701.1"/>
    <property type="molecule type" value="Genomic_DNA"/>
</dbReference>
<evidence type="ECO:0000313" key="4">
    <source>
        <dbReference type="Proteomes" id="UP000284277"/>
    </source>
</evidence>
<keyword evidence="4" id="KW-1185">Reference proteome</keyword>
<evidence type="ECO:0000259" key="2">
    <source>
        <dbReference type="PROSITE" id="PS50006"/>
    </source>
</evidence>
<dbReference type="Gene3D" id="2.60.200.20">
    <property type="match status" value="1"/>
</dbReference>
<sequence>MRPSRALKIGFDIAILISVVCLSFLLIYQGNPPLWAQVIIIIFGLFSAADLIALLGARNSVKEFQKPPGSDSLKTDQLVLLDERDKPLKSWDLAGRTALIIGKKNENEDVDVDLTECEYSTFIDELHGVLNYCLDSWYLEDLGSKNGIKIKKVEDGGCYKVTNRPCKVSAGDVIYVANTRLLLT</sequence>
<dbReference type="SUPFAM" id="SSF49879">
    <property type="entry name" value="SMAD/FHA domain"/>
    <property type="match status" value="1"/>
</dbReference>
<feature type="transmembrane region" description="Helical" evidence="1">
    <location>
        <begin position="9"/>
        <end position="28"/>
    </location>
</feature>
<keyword evidence="1" id="KW-0812">Transmembrane</keyword>
<dbReference type="RefSeq" id="WP_120197488.1">
    <property type="nucleotide sequence ID" value="NZ_MCIA01000030.1"/>
</dbReference>
<accession>A0A419SZV3</accession>